<sequence>MIQLRTYNASGGLRAIDAADLATAYTTVDPAAGAVFSHEAGSAGPGLRVWIIDGERCRVELRDGGRWHDLVASDATGEAGVTTACIPGTVPLAAVLPRAYGLDVLRMAGDGERLRAAYHWRPVPHWVVDRGDYLLRDIVEAMTERAGDLYMRVKFDGGSDADAPVGLRHLAHLWAFHNATMSGGFGWVLDEYSGSELQAAAAAAAYLELEDIADLVRRLATADRDSGSAETVLNPVYWRVSDTGDGDASAIRDAVRRSLTANPADWGLD</sequence>
<name>A0ABQ3YZP0_9ACTN</name>
<accession>A0ABQ3YZP0</accession>
<dbReference type="EMBL" id="BOML01000035">
    <property type="protein sequence ID" value="GIE03031.1"/>
    <property type="molecule type" value="Genomic_DNA"/>
</dbReference>
<evidence type="ECO:0000313" key="2">
    <source>
        <dbReference type="Proteomes" id="UP000637628"/>
    </source>
</evidence>
<keyword evidence="2" id="KW-1185">Reference proteome</keyword>
<comment type="caution">
    <text evidence="1">The sequence shown here is derived from an EMBL/GenBank/DDBJ whole genome shotgun (WGS) entry which is preliminary data.</text>
</comment>
<dbReference type="RefSeq" id="WP_203728750.1">
    <property type="nucleotide sequence ID" value="NZ_BAAATX010000010.1"/>
</dbReference>
<gene>
    <name evidence="1" type="ORF">Adu01nite_43810</name>
</gene>
<protein>
    <recommendedName>
        <fullName evidence="3">LigA protein</fullName>
    </recommendedName>
</protein>
<organism evidence="1 2">
    <name type="scientific">Paractinoplanes durhamensis</name>
    <dbReference type="NCBI Taxonomy" id="113563"/>
    <lineage>
        <taxon>Bacteria</taxon>
        <taxon>Bacillati</taxon>
        <taxon>Actinomycetota</taxon>
        <taxon>Actinomycetes</taxon>
        <taxon>Micromonosporales</taxon>
        <taxon>Micromonosporaceae</taxon>
        <taxon>Paractinoplanes</taxon>
    </lineage>
</organism>
<proteinExistence type="predicted"/>
<dbReference type="Proteomes" id="UP000637628">
    <property type="component" value="Unassembled WGS sequence"/>
</dbReference>
<reference evidence="1 2" key="1">
    <citation type="submission" date="2021-01" db="EMBL/GenBank/DDBJ databases">
        <title>Whole genome shotgun sequence of Actinoplanes durhamensis NBRC 14914.</title>
        <authorList>
            <person name="Komaki H."/>
            <person name="Tamura T."/>
        </authorList>
    </citation>
    <scope>NUCLEOTIDE SEQUENCE [LARGE SCALE GENOMIC DNA]</scope>
    <source>
        <strain evidence="1 2">NBRC 14914</strain>
    </source>
</reference>
<evidence type="ECO:0000313" key="1">
    <source>
        <dbReference type="EMBL" id="GIE03031.1"/>
    </source>
</evidence>
<evidence type="ECO:0008006" key="3">
    <source>
        <dbReference type="Google" id="ProtNLM"/>
    </source>
</evidence>